<dbReference type="STRING" id="1111728.GCA_000427805_03100"/>
<dbReference type="Proteomes" id="UP000224974">
    <property type="component" value="Unassembled WGS sequence"/>
</dbReference>
<dbReference type="Pfam" id="PF10689">
    <property type="entry name" value="DUF2496"/>
    <property type="match status" value="1"/>
</dbReference>
<dbReference type="AlphaFoldDB" id="A0A2C6DI97"/>
<gene>
    <name evidence="1" type="ORF">CRN84_12040</name>
    <name evidence="2" type="ORF">NCTC12282_03450</name>
</gene>
<evidence type="ECO:0000313" key="1">
    <source>
        <dbReference type="EMBL" id="PHI30018.1"/>
    </source>
</evidence>
<evidence type="ECO:0000313" key="2">
    <source>
        <dbReference type="EMBL" id="VFS48933.1"/>
    </source>
</evidence>
<sequence length="54" mass="6179">MSLEQAPKEVQLAVDLIYLLESNEIDPQVALAALKIVEQDLLRRQQLSCKTQRE</sequence>
<dbReference type="EMBL" id="PDDX01000001">
    <property type="protein sequence ID" value="PHI30018.1"/>
    <property type="molecule type" value="Genomic_DNA"/>
</dbReference>
<reference evidence="1" key="2">
    <citation type="submission" date="2017-09" db="EMBL/GenBank/DDBJ databases">
        <title>FDA dAtabase for Regulatory Grade micrObial Sequences (FDA-ARGOS): Supporting development and validation of Infectious Disease Dx tests.</title>
        <authorList>
            <person name="Minogue T."/>
            <person name="Wolcott M."/>
            <person name="Wasieloski L."/>
            <person name="Aguilar W."/>
            <person name="Moore D."/>
            <person name="Tallon L.J."/>
            <person name="Sadzewicz L."/>
            <person name="Ott S."/>
            <person name="Zhao X."/>
            <person name="Nagaraj S."/>
            <person name="Vavikolanu K."/>
            <person name="Aluvathingal J."/>
            <person name="Nadendla S."/>
            <person name="Sichtig H."/>
        </authorList>
    </citation>
    <scope>NUCLEOTIDE SEQUENCE</scope>
    <source>
        <strain evidence="1">FDAARGOS_387</strain>
    </source>
</reference>
<proteinExistence type="predicted"/>
<reference evidence="3" key="1">
    <citation type="submission" date="2017-09" db="EMBL/GenBank/DDBJ databases">
        <title>FDA dAtabase for Regulatory Grade micrObial Sequences (FDA-ARGOS): Supporting development and validation of Infectious Disease Dx tests.</title>
        <authorList>
            <person name="Minogue T."/>
            <person name="Wolcott M."/>
            <person name="Wasieloski L."/>
            <person name="Aguilar W."/>
            <person name="Moore D."/>
            <person name="Tallon L."/>
            <person name="Sadzewicz L."/>
            <person name="Ott S."/>
            <person name="Zhao X."/>
            <person name="Nagaraj S."/>
            <person name="Vavikolanu K."/>
            <person name="Aluvathingal J."/>
            <person name="Nadendla S."/>
            <person name="Sichtig H."/>
        </authorList>
    </citation>
    <scope>NUCLEOTIDE SEQUENCE [LARGE SCALE GENOMIC DNA]</scope>
    <source>
        <strain evidence="3">FDAARGOS_387</strain>
    </source>
</reference>
<organism evidence="1 3">
    <name type="scientific">Budvicia aquatica</name>
    <dbReference type="NCBI Taxonomy" id="82979"/>
    <lineage>
        <taxon>Bacteria</taxon>
        <taxon>Pseudomonadati</taxon>
        <taxon>Pseudomonadota</taxon>
        <taxon>Gammaproteobacteria</taxon>
        <taxon>Enterobacterales</taxon>
        <taxon>Budviciaceae</taxon>
        <taxon>Budvicia</taxon>
    </lineage>
</organism>
<name>A0A2C6DI97_9GAMM</name>
<keyword evidence="3" id="KW-1185">Reference proteome</keyword>
<dbReference type="NCBIfam" id="NF008266">
    <property type="entry name" value="PRK11038.1"/>
    <property type="match status" value="1"/>
</dbReference>
<protein>
    <submittedName>
        <fullName evidence="1">Primosomal protein</fullName>
    </submittedName>
    <submittedName>
        <fullName evidence="2">Protein of uncharacterized function (DUF2496)</fullName>
    </submittedName>
</protein>
<dbReference type="InterPro" id="IPR019630">
    <property type="entry name" value="DUF2496_YbaM-rel"/>
</dbReference>
<reference evidence="2 4" key="3">
    <citation type="submission" date="2019-03" db="EMBL/GenBank/DDBJ databases">
        <authorList>
            <consortium name="Pathogen Informatics"/>
        </authorList>
    </citation>
    <scope>NUCLEOTIDE SEQUENCE [LARGE SCALE GENOMIC DNA]</scope>
    <source>
        <strain evidence="2 4">NCTC12282</strain>
    </source>
</reference>
<evidence type="ECO:0000313" key="3">
    <source>
        <dbReference type="Proteomes" id="UP000224974"/>
    </source>
</evidence>
<evidence type="ECO:0000313" key="4">
    <source>
        <dbReference type="Proteomes" id="UP000373449"/>
    </source>
</evidence>
<dbReference type="EMBL" id="CAADJA010000002">
    <property type="protein sequence ID" value="VFS48933.1"/>
    <property type="molecule type" value="Genomic_DNA"/>
</dbReference>
<dbReference type="RefSeq" id="WP_029095443.1">
    <property type="nucleotide sequence ID" value="NZ_BRLG01000008.1"/>
</dbReference>
<dbReference type="Proteomes" id="UP000373449">
    <property type="component" value="Unassembled WGS sequence"/>
</dbReference>
<dbReference type="OrthoDB" id="6197868at2"/>
<accession>A0A2C6DI97</accession>